<dbReference type="Proteomes" id="UP000249524">
    <property type="component" value="Unassembled WGS sequence"/>
</dbReference>
<dbReference type="CDD" id="cd04301">
    <property type="entry name" value="NAT_SF"/>
    <property type="match status" value="1"/>
</dbReference>
<accession>A0A328BEN2</accession>
<proteinExistence type="predicted"/>
<dbReference type="Pfam" id="PF00583">
    <property type="entry name" value="Acetyltransf_1"/>
    <property type="match status" value="1"/>
</dbReference>
<name>A0A328BEN2_9CAUL</name>
<reference evidence="2 3" key="1">
    <citation type="submission" date="2018-05" db="EMBL/GenBank/DDBJ databases">
        <authorList>
            <person name="Lanie J.A."/>
            <person name="Ng W.-L."/>
            <person name="Kazmierczak K.M."/>
            <person name="Andrzejewski T.M."/>
            <person name="Davidsen T.M."/>
            <person name="Wayne K.J."/>
            <person name="Tettelin H."/>
            <person name="Glass J.I."/>
            <person name="Rusch D."/>
            <person name="Podicherti R."/>
            <person name="Tsui H.-C.T."/>
            <person name="Winkler M.E."/>
        </authorList>
    </citation>
    <scope>NUCLEOTIDE SEQUENCE [LARGE SCALE GENOMIC DNA]</scope>
    <source>
        <strain evidence="2 3">BUT-10</strain>
    </source>
</reference>
<dbReference type="SUPFAM" id="SSF55729">
    <property type="entry name" value="Acyl-CoA N-acyltransferases (Nat)"/>
    <property type="match status" value="1"/>
</dbReference>
<keyword evidence="3" id="KW-1185">Reference proteome</keyword>
<dbReference type="GO" id="GO:0016747">
    <property type="term" value="F:acyltransferase activity, transferring groups other than amino-acyl groups"/>
    <property type="evidence" value="ECO:0007669"/>
    <property type="project" value="InterPro"/>
</dbReference>
<dbReference type="InterPro" id="IPR000182">
    <property type="entry name" value="GNAT_dom"/>
</dbReference>
<evidence type="ECO:0000259" key="1">
    <source>
        <dbReference type="PROSITE" id="PS51186"/>
    </source>
</evidence>
<sequence>MVQLVRITDDLPEGFGALRAEADAEGHRHLSRLATELAETPGMFTALLAAFDDGVLVGIGGLTPEPEARPGEAWRMRRLYVRQRARRCGVARTIANALLSEALTLTRLVTVHAGNPDAARFWEVLGFERVEGRRWSHQFFAG</sequence>
<evidence type="ECO:0000313" key="2">
    <source>
        <dbReference type="EMBL" id="RAK65563.1"/>
    </source>
</evidence>
<organism evidence="2 3">
    <name type="scientific">Phenylobacterium kunshanense</name>
    <dbReference type="NCBI Taxonomy" id="1445034"/>
    <lineage>
        <taxon>Bacteria</taxon>
        <taxon>Pseudomonadati</taxon>
        <taxon>Pseudomonadota</taxon>
        <taxon>Alphaproteobacteria</taxon>
        <taxon>Caulobacterales</taxon>
        <taxon>Caulobacteraceae</taxon>
        <taxon>Phenylobacterium</taxon>
    </lineage>
</organism>
<protein>
    <submittedName>
        <fullName evidence="2">GNAT family N-acetyltransferase</fullName>
    </submittedName>
</protein>
<dbReference type="EMBL" id="QFYS01000004">
    <property type="protein sequence ID" value="RAK65563.1"/>
    <property type="molecule type" value="Genomic_DNA"/>
</dbReference>
<comment type="caution">
    <text evidence="2">The sequence shown here is derived from an EMBL/GenBank/DDBJ whole genome shotgun (WGS) entry which is preliminary data.</text>
</comment>
<dbReference type="Gene3D" id="3.40.630.30">
    <property type="match status" value="1"/>
</dbReference>
<keyword evidence="2" id="KW-0808">Transferase</keyword>
<evidence type="ECO:0000313" key="3">
    <source>
        <dbReference type="Proteomes" id="UP000249524"/>
    </source>
</evidence>
<dbReference type="RefSeq" id="WP_111276159.1">
    <property type="nucleotide sequence ID" value="NZ_QFYS01000004.1"/>
</dbReference>
<feature type="domain" description="N-acetyltransferase" evidence="1">
    <location>
        <begin position="2"/>
        <end position="142"/>
    </location>
</feature>
<dbReference type="PROSITE" id="PS51186">
    <property type="entry name" value="GNAT"/>
    <property type="match status" value="1"/>
</dbReference>
<gene>
    <name evidence="2" type="ORF">DJ019_11425</name>
</gene>
<dbReference type="OrthoDB" id="9815041at2"/>
<dbReference type="InterPro" id="IPR016181">
    <property type="entry name" value="Acyl_CoA_acyltransferase"/>
</dbReference>
<dbReference type="AlphaFoldDB" id="A0A328BEN2"/>